<dbReference type="Proteomes" id="UP000294830">
    <property type="component" value="Unassembled WGS sequence"/>
</dbReference>
<comment type="similarity">
    <text evidence="2">Belongs to the TsaE family.</text>
</comment>
<dbReference type="GO" id="GO:0005737">
    <property type="term" value="C:cytoplasm"/>
    <property type="evidence" value="ECO:0007669"/>
    <property type="project" value="UniProtKB-SubCell"/>
</dbReference>
<sequence length="137" mass="15392">MIITVNKLADLDAAAEQVIKAIGDRKIVAIYGQMGAGKTTLIKHVCKALGVHDVVNSPSFSLVNEYQNPNGEPIYHFDFYRINKIEEAYDFGYEEYFFSNNLCLVEWPEVIEDLIPNDAAKLTIQVLADGRRAIQIV</sequence>
<dbReference type="GO" id="GO:0005524">
    <property type="term" value="F:ATP binding"/>
    <property type="evidence" value="ECO:0007669"/>
    <property type="project" value="UniProtKB-KW"/>
</dbReference>
<keyword evidence="4" id="KW-0963">Cytoplasm</keyword>
<dbReference type="InterPro" id="IPR027417">
    <property type="entry name" value="P-loop_NTPase"/>
</dbReference>
<evidence type="ECO:0000256" key="1">
    <source>
        <dbReference type="ARBA" id="ARBA00004496"/>
    </source>
</evidence>
<evidence type="ECO:0000256" key="8">
    <source>
        <dbReference type="ARBA" id="ARBA00022840"/>
    </source>
</evidence>
<dbReference type="PANTHER" id="PTHR33540:SF2">
    <property type="entry name" value="TRNA THREONYLCARBAMOYLADENOSINE BIOSYNTHESIS PROTEIN TSAE"/>
    <property type="match status" value="1"/>
</dbReference>
<keyword evidence="7" id="KW-0547">Nucleotide-binding</keyword>
<evidence type="ECO:0000256" key="6">
    <source>
        <dbReference type="ARBA" id="ARBA00022723"/>
    </source>
</evidence>
<evidence type="ECO:0000256" key="7">
    <source>
        <dbReference type="ARBA" id="ARBA00022741"/>
    </source>
</evidence>
<evidence type="ECO:0000256" key="9">
    <source>
        <dbReference type="ARBA" id="ARBA00022842"/>
    </source>
</evidence>
<dbReference type="NCBIfam" id="TIGR00150">
    <property type="entry name" value="T6A_YjeE"/>
    <property type="match status" value="1"/>
</dbReference>
<dbReference type="InterPro" id="IPR003442">
    <property type="entry name" value="T6A_TsaE"/>
</dbReference>
<dbReference type="RefSeq" id="WP_131838874.1">
    <property type="nucleotide sequence ID" value="NZ_SLWB01000005.1"/>
</dbReference>
<evidence type="ECO:0000256" key="4">
    <source>
        <dbReference type="ARBA" id="ARBA00022490"/>
    </source>
</evidence>
<dbReference type="EMBL" id="SLWB01000005">
    <property type="protein sequence ID" value="TCN68851.1"/>
    <property type="molecule type" value="Genomic_DNA"/>
</dbReference>
<accession>A0A4R2EJX5</accession>
<comment type="caution">
    <text evidence="11">The sequence shown here is derived from an EMBL/GenBank/DDBJ whole genome shotgun (WGS) entry which is preliminary data.</text>
</comment>
<evidence type="ECO:0000256" key="2">
    <source>
        <dbReference type="ARBA" id="ARBA00007599"/>
    </source>
</evidence>
<dbReference type="GO" id="GO:0046872">
    <property type="term" value="F:metal ion binding"/>
    <property type="evidence" value="ECO:0007669"/>
    <property type="project" value="UniProtKB-KW"/>
</dbReference>
<keyword evidence="8" id="KW-0067">ATP-binding</keyword>
<keyword evidence="6" id="KW-0479">Metal-binding</keyword>
<keyword evidence="9" id="KW-0460">Magnesium</keyword>
<dbReference type="Gene3D" id="3.40.50.300">
    <property type="entry name" value="P-loop containing nucleotide triphosphate hydrolases"/>
    <property type="match status" value="1"/>
</dbReference>
<name>A0A4R2EJX5_9BACT</name>
<evidence type="ECO:0000256" key="10">
    <source>
        <dbReference type="ARBA" id="ARBA00032441"/>
    </source>
</evidence>
<gene>
    <name evidence="11" type="ORF">CLV25_10553</name>
</gene>
<dbReference type="AlphaFoldDB" id="A0A4R2EJX5"/>
<protein>
    <recommendedName>
        <fullName evidence="3">tRNA threonylcarbamoyladenosine biosynthesis protein TsaE</fullName>
    </recommendedName>
    <alternativeName>
        <fullName evidence="10">t(6)A37 threonylcarbamoyladenosine biosynthesis protein TsaE</fullName>
    </alternativeName>
</protein>
<dbReference type="Pfam" id="PF02367">
    <property type="entry name" value="TsaE"/>
    <property type="match status" value="1"/>
</dbReference>
<dbReference type="OrthoDB" id="9815896at2"/>
<keyword evidence="5" id="KW-0819">tRNA processing</keyword>
<evidence type="ECO:0000256" key="5">
    <source>
        <dbReference type="ARBA" id="ARBA00022694"/>
    </source>
</evidence>
<proteinExistence type="inferred from homology"/>
<reference evidence="11 12" key="1">
    <citation type="submission" date="2019-03" db="EMBL/GenBank/DDBJ databases">
        <title>Genomic Encyclopedia of Archaeal and Bacterial Type Strains, Phase II (KMG-II): from individual species to whole genera.</title>
        <authorList>
            <person name="Goeker M."/>
        </authorList>
    </citation>
    <scope>NUCLEOTIDE SEQUENCE [LARGE SCALE GENOMIC DNA]</scope>
    <source>
        <strain evidence="11 12">RL-C</strain>
    </source>
</reference>
<dbReference type="SUPFAM" id="SSF52540">
    <property type="entry name" value="P-loop containing nucleoside triphosphate hydrolases"/>
    <property type="match status" value="1"/>
</dbReference>
<keyword evidence="12" id="KW-1185">Reference proteome</keyword>
<evidence type="ECO:0000313" key="11">
    <source>
        <dbReference type="EMBL" id="TCN68851.1"/>
    </source>
</evidence>
<comment type="subcellular location">
    <subcellularLocation>
        <location evidence="1">Cytoplasm</location>
    </subcellularLocation>
</comment>
<organism evidence="11 12">
    <name type="scientific">Acetobacteroides hydrogenigenes</name>
    <dbReference type="NCBI Taxonomy" id="979970"/>
    <lineage>
        <taxon>Bacteria</taxon>
        <taxon>Pseudomonadati</taxon>
        <taxon>Bacteroidota</taxon>
        <taxon>Bacteroidia</taxon>
        <taxon>Bacteroidales</taxon>
        <taxon>Rikenellaceae</taxon>
        <taxon>Acetobacteroides</taxon>
    </lineage>
</organism>
<evidence type="ECO:0000313" key="12">
    <source>
        <dbReference type="Proteomes" id="UP000294830"/>
    </source>
</evidence>
<evidence type="ECO:0000256" key="3">
    <source>
        <dbReference type="ARBA" id="ARBA00019010"/>
    </source>
</evidence>
<dbReference type="PANTHER" id="PTHR33540">
    <property type="entry name" value="TRNA THREONYLCARBAMOYLADENOSINE BIOSYNTHESIS PROTEIN TSAE"/>
    <property type="match status" value="1"/>
</dbReference>
<dbReference type="GO" id="GO:0002949">
    <property type="term" value="P:tRNA threonylcarbamoyladenosine modification"/>
    <property type="evidence" value="ECO:0007669"/>
    <property type="project" value="InterPro"/>
</dbReference>